<accession>A0ABP6MSN0</accession>
<evidence type="ECO:0000256" key="1">
    <source>
        <dbReference type="SAM" id="MobiDB-lite"/>
    </source>
</evidence>
<feature type="region of interest" description="Disordered" evidence="1">
    <location>
        <begin position="42"/>
        <end position="62"/>
    </location>
</feature>
<name>A0ABP6MSN0_9ACTN</name>
<dbReference type="Proteomes" id="UP001500893">
    <property type="component" value="Unassembled WGS sequence"/>
</dbReference>
<gene>
    <name evidence="3" type="ORF">GCM10010521_06910</name>
</gene>
<dbReference type="EMBL" id="BAAAVM010000005">
    <property type="protein sequence ID" value="GAA3122378.1"/>
    <property type="molecule type" value="Genomic_DNA"/>
</dbReference>
<keyword evidence="4" id="KW-1185">Reference proteome</keyword>
<evidence type="ECO:0000256" key="2">
    <source>
        <dbReference type="SAM" id="SignalP"/>
    </source>
</evidence>
<keyword evidence="2" id="KW-0732">Signal</keyword>
<proteinExistence type="predicted"/>
<sequence length="72" mass="7320">MIHCSWAQLACRSLPIAGLAIATMVPSRATIMTPTATVRRVSHGWPRNPAAGAGPDGAADALSPGPVVSMVV</sequence>
<protein>
    <recommendedName>
        <fullName evidence="5">Secreted protein</fullName>
    </recommendedName>
</protein>
<organism evidence="3 4">
    <name type="scientific">Streptomyces rameus</name>
    <dbReference type="NCBI Taxonomy" id="68261"/>
    <lineage>
        <taxon>Bacteria</taxon>
        <taxon>Bacillati</taxon>
        <taxon>Actinomycetota</taxon>
        <taxon>Actinomycetes</taxon>
        <taxon>Kitasatosporales</taxon>
        <taxon>Streptomycetaceae</taxon>
        <taxon>Streptomyces</taxon>
    </lineage>
</organism>
<feature type="compositionally biased region" description="Low complexity" evidence="1">
    <location>
        <begin position="49"/>
        <end position="62"/>
    </location>
</feature>
<comment type="caution">
    <text evidence="3">The sequence shown here is derived from an EMBL/GenBank/DDBJ whole genome shotgun (WGS) entry which is preliminary data.</text>
</comment>
<reference evidence="4" key="1">
    <citation type="journal article" date="2019" name="Int. J. Syst. Evol. Microbiol.">
        <title>The Global Catalogue of Microorganisms (GCM) 10K type strain sequencing project: providing services to taxonomists for standard genome sequencing and annotation.</title>
        <authorList>
            <consortium name="The Broad Institute Genomics Platform"/>
            <consortium name="The Broad Institute Genome Sequencing Center for Infectious Disease"/>
            <person name="Wu L."/>
            <person name="Ma J."/>
        </authorList>
    </citation>
    <scope>NUCLEOTIDE SEQUENCE [LARGE SCALE GENOMIC DNA]</scope>
    <source>
        <strain evidence="4">JCM 11574</strain>
    </source>
</reference>
<evidence type="ECO:0000313" key="3">
    <source>
        <dbReference type="EMBL" id="GAA3122378.1"/>
    </source>
</evidence>
<feature type="signal peptide" evidence="2">
    <location>
        <begin position="1"/>
        <end position="29"/>
    </location>
</feature>
<evidence type="ECO:0008006" key="5">
    <source>
        <dbReference type="Google" id="ProtNLM"/>
    </source>
</evidence>
<feature type="chain" id="PRO_5047476314" description="Secreted protein" evidence="2">
    <location>
        <begin position="30"/>
        <end position="72"/>
    </location>
</feature>
<evidence type="ECO:0000313" key="4">
    <source>
        <dbReference type="Proteomes" id="UP001500893"/>
    </source>
</evidence>